<dbReference type="EMBL" id="OC877248">
    <property type="protein sequence ID" value="CAD7639882.1"/>
    <property type="molecule type" value="Genomic_DNA"/>
</dbReference>
<dbReference type="AlphaFoldDB" id="A0A7R9LE93"/>
<sequence>MDVIGGDTEDERGRSEATIRFVVNDINQLADEHMMSATNTDIEEIVTVKSVHVFHLSFNANEREYELNSVIKDQNLRIFRELIDGRVDSTARDLSQRLAIIKCKDWFYPLEREKTRVFRFRQQRLCYLF</sequence>
<name>A0A7R9LE93_9ACAR</name>
<keyword evidence="2" id="KW-1185">Reference proteome</keyword>
<proteinExistence type="predicted"/>
<organism evidence="1">
    <name type="scientific">Medioppia subpectinata</name>
    <dbReference type="NCBI Taxonomy" id="1979941"/>
    <lineage>
        <taxon>Eukaryota</taxon>
        <taxon>Metazoa</taxon>
        <taxon>Ecdysozoa</taxon>
        <taxon>Arthropoda</taxon>
        <taxon>Chelicerata</taxon>
        <taxon>Arachnida</taxon>
        <taxon>Acari</taxon>
        <taxon>Acariformes</taxon>
        <taxon>Sarcoptiformes</taxon>
        <taxon>Oribatida</taxon>
        <taxon>Brachypylina</taxon>
        <taxon>Oppioidea</taxon>
        <taxon>Oppiidae</taxon>
        <taxon>Medioppia</taxon>
    </lineage>
</organism>
<feature type="non-terminal residue" evidence="1">
    <location>
        <position position="1"/>
    </location>
</feature>
<evidence type="ECO:0000313" key="2">
    <source>
        <dbReference type="Proteomes" id="UP000759131"/>
    </source>
</evidence>
<dbReference type="Proteomes" id="UP000759131">
    <property type="component" value="Unassembled WGS sequence"/>
</dbReference>
<evidence type="ECO:0000313" key="1">
    <source>
        <dbReference type="EMBL" id="CAD7639882.1"/>
    </source>
</evidence>
<dbReference type="OrthoDB" id="20821at2759"/>
<accession>A0A7R9LE93</accession>
<gene>
    <name evidence="1" type="ORF">OSB1V03_LOCUS17950</name>
</gene>
<dbReference type="EMBL" id="CAJPIZ010022673">
    <property type="protein sequence ID" value="CAG2117998.1"/>
    <property type="molecule type" value="Genomic_DNA"/>
</dbReference>
<protein>
    <submittedName>
        <fullName evidence="1">Uncharacterized protein</fullName>
    </submittedName>
</protein>
<reference evidence="1" key="1">
    <citation type="submission" date="2020-11" db="EMBL/GenBank/DDBJ databases">
        <authorList>
            <person name="Tran Van P."/>
        </authorList>
    </citation>
    <scope>NUCLEOTIDE SEQUENCE</scope>
</reference>